<evidence type="ECO:0000256" key="6">
    <source>
        <dbReference type="ARBA" id="ARBA00048451"/>
    </source>
</evidence>
<dbReference type="GO" id="GO:0008865">
    <property type="term" value="F:fructokinase activity"/>
    <property type="evidence" value="ECO:0007669"/>
    <property type="project" value="UniProtKB-EC"/>
</dbReference>
<dbReference type="Pfam" id="PF00480">
    <property type="entry name" value="ROK"/>
    <property type="match status" value="1"/>
</dbReference>
<dbReference type="EC" id="2.7.1.4" evidence="5"/>
<dbReference type="PROSITE" id="PS01125">
    <property type="entry name" value="ROK"/>
    <property type="match status" value="1"/>
</dbReference>
<keyword evidence="7" id="KW-0808">Transferase</keyword>
<evidence type="ECO:0000256" key="2">
    <source>
        <dbReference type="ARBA" id="ARBA00022723"/>
    </source>
</evidence>
<evidence type="ECO:0000256" key="4">
    <source>
        <dbReference type="ARBA" id="ARBA00022842"/>
    </source>
</evidence>
<dbReference type="PANTHER" id="PTHR42742">
    <property type="entry name" value="TRANSCRIPTIONAL REPRESSOR MPRA"/>
    <property type="match status" value="1"/>
</dbReference>
<sequence length="302" mass="31283">MSEALVAGLELGGTKCLALLGRGQVICDRIVVPTTSPADTLGQLETQLRLWFQHEPFAAIGIGSFGPLALDRTRPDYGFITNTPKPGWADTEVAGRFGAAFGVPVGFETDVTAAALAEHRWGAAQGMTSSVYLTIGTGIGGGAIVNGRPLRGFLHPEMGHVRVRREAGDSFSGICPFHGDCLEGLASGPAIAARSGRRAQDIPSDDPVWRPVAGALAEIVAMLILTLSPERIAIGGGVGCGQPHLLSLIRARVATMLADYVADMDINALERIIDTPCLADQAGPLGTLALALAAIEETAGAG</sequence>
<dbReference type="InterPro" id="IPR043129">
    <property type="entry name" value="ATPase_NBD"/>
</dbReference>
<proteinExistence type="predicted"/>
<evidence type="ECO:0000313" key="8">
    <source>
        <dbReference type="Proteomes" id="UP000727456"/>
    </source>
</evidence>
<keyword evidence="8" id="KW-1185">Reference proteome</keyword>
<dbReference type="RefSeq" id="WP_167075291.1">
    <property type="nucleotide sequence ID" value="NZ_JAAOZC010000012.1"/>
</dbReference>
<evidence type="ECO:0000256" key="5">
    <source>
        <dbReference type="ARBA" id="ARBA00038887"/>
    </source>
</evidence>
<dbReference type="SUPFAM" id="SSF53067">
    <property type="entry name" value="Actin-like ATPase domain"/>
    <property type="match status" value="1"/>
</dbReference>
<dbReference type="InterPro" id="IPR000600">
    <property type="entry name" value="ROK"/>
</dbReference>
<dbReference type="CDD" id="cd24067">
    <property type="entry name" value="ASKHA_NBD_ROK_BsFRK-like"/>
    <property type="match status" value="1"/>
</dbReference>
<dbReference type="InterPro" id="IPR051804">
    <property type="entry name" value="Carb_Metab_Reg_Kinase/Isom"/>
</dbReference>
<keyword evidence="3" id="KW-0862">Zinc</keyword>
<dbReference type="PANTHER" id="PTHR42742:SF3">
    <property type="entry name" value="FRUCTOKINASE"/>
    <property type="match status" value="1"/>
</dbReference>
<dbReference type="EMBL" id="JAAOZC010000012">
    <property type="protein sequence ID" value="NIJ09563.1"/>
    <property type="molecule type" value="Genomic_DNA"/>
</dbReference>
<protein>
    <recommendedName>
        <fullName evidence="5">fructokinase</fullName>
        <ecNumber evidence="5">2.7.1.4</ecNumber>
    </recommendedName>
</protein>
<evidence type="ECO:0000256" key="1">
    <source>
        <dbReference type="ARBA" id="ARBA00001946"/>
    </source>
</evidence>
<dbReference type="InterPro" id="IPR049874">
    <property type="entry name" value="ROK_cs"/>
</dbReference>
<name>A0ABX0TVJ5_9SPHN</name>
<reference evidence="7 8" key="1">
    <citation type="submission" date="2020-03" db="EMBL/GenBank/DDBJ databases">
        <title>Genomic Encyclopedia of Type Strains, Phase III (KMG-III): the genomes of soil and plant-associated and newly described type strains.</title>
        <authorList>
            <person name="Whitman W."/>
        </authorList>
    </citation>
    <scope>NUCLEOTIDE SEQUENCE [LARGE SCALE GENOMIC DNA]</scope>
    <source>
        <strain evidence="7 8">CECT 8804</strain>
    </source>
</reference>
<comment type="cofactor">
    <cofactor evidence="1">
        <name>Mg(2+)</name>
        <dbReference type="ChEBI" id="CHEBI:18420"/>
    </cofactor>
</comment>
<organism evidence="7 8">
    <name type="scientific">Sphingomonas vulcanisoli</name>
    <dbReference type="NCBI Taxonomy" id="1658060"/>
    <lineage>
        <taxon>Bacteria</taxon>
        <taxon>Pseudomonadati</taxon>
        <taxon>Pseudomonadota</taxon>
        <taxon>Alphaproteobacteria</taxon>
        <taxon>Sphingomonadales</taxon>
        <taxon>Sphingomonadaceae</taxon>
        <taxon>Sphingomonas</taxon>
    </lineage>
</organism>
<keyword evidence="2" id="KW-0479">Metal-binding</keyword>
<gene>
    <name evidence="7" type="ORF">FHS31_003196</name>
</gene>
<evidence type="ECO:0000313" key="7">
    <source>
        <dbReference type="EMBL" id="NIJ09563.1"/>
    </source>
</evidence>
<comment type="caution">
    <text evidence="7">The sequence shown here is derived from an EMBL/GenBank/DDBJ whole genome shotgun (WGS) entry which is preliminary data.</text>
</comment>
<keyword evidence="4" id="KW-0460">Magnesium</keyword>
<accession>A0ABX0TVJ5</accession>
<dbReference type="Proteomes" id="UP000727456">
    <property type="component" value="Unassembled WGS sequence"/>
</dbReference>
<evidence type="ECO:0000256" key="3">
    <source>
        <dbReference type="ARBA" id="ARBA00022833"/>
    </source>
</evidence>
<dbReference type="Gene3D" id="3.30.420.40">
    <property type="match status" value="2"/>
</dbReference>
<comment type="catalytic activity">
    <reaction evidence="6">
        <text>D-fructose + ATP = D-fructose 6-phosphate + ADP + H(+)</text>
        <dbReference type="Rhea" id="RHEA:16125"/>
        <dbReference type="ChEBI" id="CHEBI:15378"/>
        <dbReference type="ChEBI" id="CHEBI:30616"/>
        <dbReference type="ChEBI" id="CHEBI:37721"/>
        <dbReference type="ChEBI" id="CHEBI:61527"/>
        <dbReference type="ChEBI" id="CHEBI:456216"/>
        <dbReference type="EC" id="2.7.1.4"/>
    </reaction>
</comment>